<dbReference type="PROSITE" id="PS00138">
    <property type="entry name" value="SUBTILASE_SER"/>
    <property type="match status" value="1"/>
</dbReference>
<dbReference type="GO" id="GO:0016020">
    <property type="term" value="C:membrane"/>
    <property type="evidence" value="ECO:0007669"/>
    <property type="project" value="InterPro"/>
</dbReference>
<keyword evidence="7 16" id="KW-0732">Signal</keyword>
<dbReference type="Pfam" id="PF00082">
    <property type="entry name" value="Peptidase_S8"/>
    <property type="match status" value="1"/>
</dbReference>
<accession>A0A1M5UDJ0</accession>
<dbReference type="AlphaFoldDB" id="A0A1M5UDJ0"/>
<comment type="similarity">
    <text evidence="3 13 14">Belongs to the peptidase S8 family.</text>
</comment>
<dbReference type="Pfam" id="PF02225">
    <property type="entry name" value="PA"/>
    <property type="match status" value="1"/>
</dbReference>
<keyword evidence="21" id="KW-1185">Reference proteome</keyword>
<evidence type="ECO:0000259" key="19">
    <source>
        <dbReference type="Pfam" id="PF06280"/>
    </source>
</evidence>
<evidence type="ECO:0000256" key="10">
    <source>
        <dbReference type="ARBA" id="ARBA00022825"/>
    </source>
</evidence>
<dbReference type="InterPro" id="IPR034216">
    <property type="entry name" value="C5a_Peptidase"/>
</dbReference>
<keyword evidence="8" id="KW-0677">Repeat</keyword>
<dbReference type="GO" id="GO:0004252">
    <property type="term" value="F:serine-type endopeptidase activity"/>
    <property type="evidence" value="ECO:0007669"/>
    <property type="project" value="UniProtKB-UniRule"/>
</dbReference>
<dbReference type="InterPro" id="IPR010435">
    <property type="entry name" value="C5a/SBT2-like_Fn3"/>
</dbReference>
<feature type="active site" description="Charge relay system" evidence="12 13">
    <location>
        <position position="190"/>
    </location>
</feature>
<dbReference type="EMBL" id="FQXD01000009">
    <property type="protein sequence ID" value="SHH60991.1"/>
    <property type="molecule type" value="Genomic_DNA"/>
</dbReference>
<dbReference type="PROSITE" id="PS00137">
    <property type="entry name" value="SUBTILASE_HIS"/>
    <property type="match status" value="1"/>
</dbReference>
<feature type="chain" id="PRO_5013313946" evidence="16">
    <location>
        <begin position="30"/>
        <end position="1266"/>
    </location>
</feature>
<feature type="domain" description="C5a peptidase/Subtilisin-like protease SBT2-like Fn3-like" evidence="19">
    <location>
        <begin position="662"/>
        <end position="786"/>
    </location>
</feature>
<evidence type="ECO:0000259" key="18">
    <source>
        <dbReference type="Pfam" id="PF02225"/>
    </source>
</evidence>
<keyword evidence="6 13" id="KW-0645">Protease</keyword>
<dbReference type="GO" id="GO:0006508">
    <property type="term" value="P:proteolysis"/>
    <property type="evidence" value="ECO:0007669"/>
    <property type="project" value="UniProtKB-KW"/>
</dbReference>
<dbReference type="CDD" id="cd07475">
    <property type="entry name" value="Peptidases_S8_C5a_Peptidase"/>
    <property type="match status" value="1"/>
</dbReference>
<dbReference type="InterPro" id="IPR013783">
    <property type="entry name" value="Ig-like_fold"/>
</dbReference>
<evidence type="ECO:0000256" key="11">
    <source>
        <dbReference type="ARBA" id="ARBA00022837"/>
    </source>
</evidence>
<evidence type="ECO:0000256" key="3">
    <source>
        <dbReference type="ARBA" id="ARBA00011073"/>
    </source>
</evidence>
<dbReference type="InterPro" id="IPR022398">
    <property type="entry name" value="Peptidase_S8_His-AS"/>
</dbReference>
<dbReference type="Gene3D" id="2.60.40.4070">
    <property type="match status" value="1"/>
</dbReference>
<keyword evidence="5" id="KW-0964">Secreted</keyword>
<evidence type="ECO:0000313" key="21">
    <source>
        <dbReference type="Proteomes" id="UP000184079"/>
    </source>
</evidence>
<feature type="signal peptide" evidence="16">
    <location>
        <begin position="1"/>
        <end position="29"/>
    </location>
</feature>
<organism evidence="20 21">
    <name type="scientific">Virgibacillus chiguensis</name>
    <dbReference type="NCBI Taxonomy" id="411959"/>
    <lineage>
        <taxon>Bacteria</taxon>
        <taxon>Bacillati</taxon>
        <taxon>Bacillota</taxon>
        <taxon>Bacilli</taxon>
        <taxon>Bacillales</taxon>
        <taxon>Bacillaceae</taxon>
        <taxon>Virgibacillus</taxon>
    </lineage>
</organism>
<evidence type="ECO:0000256" key="4">
    <source>
        <dbReference type="ARBA" id="ARBA00022512"/>
    </source>
</evidence>
<dbReference type="SUPFAM" id="SSF52025">
    <property type="entry name" value="PA domain"/>
    <property type="match status" value="1"/>
</dbReference>
<evidence type="ECO:0000256" key="7">
    <source>
        <dbReference type="ARBA" id="ARBA00022729"/>
    </source>
</evidence>
<comment type="cofactor">
    <cofactor evidence="1">
        <name>Ca(2+)</name>
        <dbReference type="ChEBI" id="CHEBI:29108"/>
    </cofactor>
</comment>
<evidence type="ECO:0000256" key="9">
    <source>
        <dbReference type="ARBA" id="ARBA00022801"/>
    </source>
</evidence>
<evidence type="ECO:0000256" key="16">
    <source>
        <dbReference type="SAM" id="SignalP"/>
    </source>
</evidence>
<dbReference type="Gene3D" id="3.40.50.200">
    <property type="entry name" value="Peptidase S8/S53 domain"/>
    <property type="match status" value="1"/>
</dbReference>
<gene>
    <name evidence="20" type="ORF">SAMN05421807_109132</name>
</gene>
<proteinExistence type="inferred from homology"/>
<evidence type="ECO:0000256" key="14">
    <source>
        <dbReference type="RuleBase" id="RU003355"/>
    </source>
</evidence>
<dbReference type="InterPro" id="IPR036852">
    <property type="entry name" value="Peptidase_S8/S53_dom_sf"/>
</dbReference>
<dbReference type="PRINTS" id="PR00723">
    <property type="entry name" value="SUBTILISIN"/>
</dbReference>
<keyword evidence="9 13" id="KW-0378">Hydrolase</keyword>
<dbReference type="PROSITE" id="PS51892">
    <property type="entry name" value="SUBTILASE"/>
    <property type="match status" value="1"/>
</dbReference>
<evidence type="ECO:0000313" key="20">
    <source>
        <dbReference type="EMBL" id="SHH60991.1"/>
    </source>
</evidence>
<dbReference type="Gene3D" id="2.60.40.10">
    <property type="entry name" value="Immunoglobulins"/>
    <property type="match status" value="1"/>
</dbReference>
<evidence type="ECO:0000256" key="15">
    <source>
        <dbReference type="SAM" id="MobiDB-lite"/>
    </source>
</evidence>
<protein>
    <submittedName>
        <fullName evidence="20">Lactocepin</fullName>
    </submittedName>
</protein>
<dbReference type="Pfam" id="PF06280">
    <property type="entry name" value="fn3_5"/>
    <property type="match status" value="1"/>
</dbReference>
<evidence type="ECO:0000256" key="2">
    <source>
        <dbReference type="ARBA" id="ARBA00004613"/>
    </source>
</evidence>
<evidence type="ECO:0000256" key="5">
    <source>
        <dbReference type="ARBA" id="ARBA00022525"/>
    </source>
</evidence>
<dbReference type="GO" id="GO:0005576">
    <property type="term" value="C:extracellular region"/>
    <property type="evidence" value="ECO:0007669"/>
    <property type="project" value="UniProtKB-SubCell"/>
</dbReference>
<name>A0A1M5UDJ0_9BACI</name>
<dbReference type="InterPro" id="IPR003137">
    <property type="entry name" value="PA_domain"/>
</dbReference>
<dbReference type="Gene3D" id="2.60.40.1710">
    <property type="entry name" value="Subtilisin-like superfamily"/>
    <property type="match status" value="1"/>
</dbReference>
<dbReference type="SUPFAM" id="SSF52743">
    <property type="entry name" value="Subtilisin-like"/>
    <property type="match status" value="1"/>
</dbReference>
<dbReference type="InterPro" id="IPR023827">
    <property type="entry name" value="Peptidase_S8_Asp-AS"/>
</dbReference>
<dbReference type="Gene3D" id="3.50.30.30">
    <property type="match status" value="1"/>
</dbReference>
<sequence>MRFTPAMKRSFMILLIFLLTFSSFSTIHAVEQLPEMKNKPDVSSEPLKQTENPDEKTRVIVEVEDEPAIEKATKKGIMFNQMPKNEKEKLENDAKKKQKSVKEEMKQKKVDVTYHEEFTTVVNGFSAEVKQGDLDKIKEIKNVKKVHTVNEYERPIAKPDMKYSKELVEAQQAWREYDFKGEGMVIGIIDTGIDPTHQDMAISNEQTADLSEEEVEQVVNDESLPGKFYNEKVPYGYNYMDKNDEIREIHANASYHGMHVAGTVGANGDEENSGVIGVAPEAQLLALKVFGNDPEMRSTFGDIYVKAIDDAIKLGVDALNLSLGSPAGYVNNDSPEQQAVSRAVENGVLMSISAGNSALFGDGFAYPDVNNPDYGVAGSPGVSDDSLQVASFENTFMQVDQLAYTIDDQQGTAAFLSAGNTEPKPDGTSYSLFHAGLGQPEDFEGKDVEGKFALMQRGELAFTDKVINAQNAGAAGAIIYNNTDGIVNMATEAEITIPQLFMLKSDGDKLAQAIAEEKQVNIAFTGDSATIDNPDARKMSAFTSWGLTPNLDFKPEITAPGGQIYSTLNDNKYGLMSGTSMAAPHVAGGGALVLQRVDEEFGYEKADRIALAKNMMMNTAKQVQFEEEPVSPRRQGSGMMQLHAALTTPIVVTESNTKEAKVALKQITEDRVSFELTAENFQDTAVSYEVNANAQTDTSANSGDDLVTAPNLLPSNDLGDAVTINGKKQATIEVPANGKTTFTVTVDVSSVNNELAKVFTNGYWLEGFVTLTDPTDTYPELTVPYVGFKGDWDAASIFDAPVWEEDSFYGMTGVVTSTGEDKNGDMQYNFLGEDLNTGDINPEKIAFSPNDDGVKDDALPILSFLRNAKDAKFTVLDEQGKKVRTIRLETHIRKNYYDSGKGDYYSISSDRAWDGKVKGKMAPEGKYYLQAEAKVDYEGAEWQKLKLPVILDTTAPEVEATYNFDNEMLTVTAKDAKKGSGVASWEIFVNDEPVLEEPYVNGEKEHPLSEIDEDANITVKVTDYAGNETEVEAEMQEPDKTAPDLRLHAPENLGAHAKREVVFSGYVTDETDVKEVTVDGKKAKLDFNEEKDRYEFSLPVKHKKDGYYFKRVKAVDTLGNETEIGRRYFVDTKEAKLNVKGKKKTKQDTITVKARVRDNFDDINVFVDGDHVYTHELSQPYGDNRFDQLVEVELDLEDGKNEFEFKVVDVAGNETVKTYEVTKQKESKEDEEDKDDDKDGGIEDNFFSYLFSQLWIMFGKLWSIFG</sequence>
<evidence type="ECO:0000256" key="1">
    <source>
        <dbReference type="ARBA" id="ARBA00001913"/>
    </source>
</evidence>
<dbReference type="PANTHER" id="PTHR43806:SF11">
    <property type="entry name" value="CEREVISIN-RELATED"/>
    <property type="match status" value="1"/>
</dbReference>
<comment type="subcellular location">
    <subcellularLocation>
        <location evidence="2">Secreted</location>
    </subcellularLocation>
</comment>
<feature type="active site" description="Charge relay system" evidence="12 13">
    <location>
        <position position="580"/>
    </location>
</feature>
<dbReference type="InterPro" id="IPR046450">
    <property type="entry name" value="PA_dom_sf"/>
</dbReference>
<evidence type="ECO:0000256" key="12">
    <source>
        <dbReference type="PIRSR" id="PIRSR615500-1"/>
    </source>
</evidence>
<dbReference type="PANTHER" id="PTHR43806">
    <property type="entry name" value="PEPTIDASE S8"/>
    <property type="match status" value="1"/>
</dbReference>
<dbReference type="Proteomes" id="UP000184079">
    <property type="component" value="Unassembled WGS sequence"/>
</dbReference>
<keyword evidence="4" id="KW-0134">Cell wall</keyword>
<evidence type="ECO:0000256" key="6">
    <source>
        <dbReference type="ARBA" id="ARBA00022670"/>
    </source>
</evidence>
<dbReference type="OrthoDB" id="9798386at2"/>
<keyword evidence="11" id="KW-0106">Calcium</keyword>
<evidence type="ECO:0000259" key="17">
    <source>
        <dbReference type="Pfam" id="PF00082"/>
    </source>
</evidence>
<dbReference type="PROSITE" id="PS00136">
    <property type="entry name" value="SUBTILASE_ASP"/>
    <property type="match status" value="1"/>
</dbReference>
<dbReference type="InterPro" id="IPR000209">
    <property type="entry name" value="Peptidase_S8/S53_dom"/>
</dbReference>
<feature type="domain" description="Peptidase S8/S53" evidence="17">
    <location>
        <begin position="181"/>
        <end position="638"/>
    </location>
</feature>
<feature type="region of interest" description="Disordered" evidence="15">
    <location>
        <begin position="36"/>
        <end position="56"/>
    </location>
</feature>
<dbReference type="CDD" id="cd02133">
    <property type="entry name" value="PA_C5a_like"/>
    <property type="match status" value="1"/>
</dbReference>
<feature type="active site" description="Charge relay system" evidence="12 13">
    <location>
        <position position="256"/>
    </location>
</feature>
<keyword evidence="10 13" id="KW-0720">Serine protease</keyword>
<dbReference type="InterPro" id="IPR023828">
    <property type="entry name" value="Peptidase_S8_Ser-AS"/>
</dbReference>
<evidence type="ECO:0000256" key="13">
    <source>
        <dbReference type="PROSITE-ProRule" id="PRU01240"/>
    </source>
</evidence>
<reference evidence="21" key="1">
    <citation type="submission" date="2016-11" db="EMBL/GenBank/DDBJ databases">
        <authorList>
            <person name="Varghese N."/>
            <person name="Submissions S."/>
        </authorList>
    </citation>
    <scope>NUCLEOTIDE SEQUENCE [LARGE SCALE GENOMIC DNA]</scope>
    <source>
        <strain evidence="21">CGMCC 1.6496</strain>
    </source>
</reference>
<dbReference type="RefSeq" id="WP_084723645.1">
    <property type="nucleotide sequence ID" value="NZ_FQXD01000009.1"/>
</dbReference>
<dbReference type="InterPro" id="IPR015500">
    <property type="entry name" value="Peptidase_S8_subtilisin-rel"/>
</dbReference>
<feature type="domain" description="PA" evidence="18">
    <location>
        <begin position="439"/>
        <end position="510"/>
    </location>
</feature>
<dbReference type="InterPro" id="IPR050131">
    <property type="entry name" value="Peptidase_S8_subtilisin-like"/>
</dbReference>
<evidence type="ECO:0000256" key="8">
    <source>
        <dbReference type="ARBA" id="ARBA00022737"/>
    </source>
</evidence>